<keyword evidence="5" id="KW-1185">Reference proteome</keyword>
<evidence type="ECO:0000256" key="1">
    <source>
        <dbReference type="ARBA" id="ARBA00004370"/>
    </source>
</evidence>
<dbReference type="RefSeq" id="WP_145198385.1">
    <property type="nucleotide sequence ID" value="NZ_CP036267.1"/>
</dbReference>
<reference evidence="4 5" key="1">
    <citation type="submission" date="2019-02" db="EMBL/GenBank/DDBJ databases">
        <title>Deep-cultivation of Planctomycetes and their phenomic and genomic characterization uncovers novel biology.</title>
        <authorList>
            <person name="Wiegand S."/>
            <person name="Jogler M."/>
            <person name="Boedeker C."/>
            <person name="Pinto D."/>
            <person name="Vollmers J."/>
            <person name="Rivas-Marin E."/>
            <person name="Kohn T."/>
            <person name="Peeters S.H."/>
            <person name="Heuer A."/>
            <person name="Rast P."/>
            <person name="Oberbeckmann S."/>
            <person name="Bunk B."/>
            <person name="Jeske O."/>
            <person name="Meyerdierks A."/>
            <person name="Storesund J.E."/>
            <person name="Kallscheuer N."/>
            <person name="Luecker S."/>
            <person name="Lage O.M."/>
            <person name="Pohl T."/>
            <person name="Merkel B.J."/>
            <person name="Hornburger P."/>
            <person name="Mueller R.-W."/>
            <person name="Bruemmer F."/>
            <person name="Labrenz M."/>
            <person name="Spormann A.M."/>
            <person name="Op den Camp H."/>
            <person name="Overmann J."/>
            <person name="Amann R."/>
            <person name="Jetten M.S.M."/>
            <person name="Mascher T."/>
            <person name="Medema M.H."/>
            <person name="Devos D.P."/>
            <person name="Kaster A.-K."/>
            <person name="Ovreas L."/>
            <person name="Rohde M."/>
            <person name="Galperin M.Y."/>
            <person name="Jogler C."/>
        </authorList>
    </citation>
    <scope>NUCLEOTIDE SEQUENCE [LARGE SCALE GENOMIC DNA]</scope>
    <source>
        <strain evidence="4 5">Mal48</strain>
    </source>
</reference>
<dbReference type="Proteomes" id="UP000315724">
    <property type="component" value="Chromosome"/>
</dbReference>
<accession>A0A517QMG6</accession>
<dbReference type="InterPro" id="IPR025713">
    <property type="entry name" value="MotB-like_N_dom"/>
</dbReference>
<feature type="domain" description="Motility protein B-like N-terminal" evidence="3">
    <location>
        <begin position="5"/>
        <end position="39"/>
    </location>
</feature>
<dbReference type="EMBL" id="CP036267">
    <property type="protein sequence ID" value="QDT32826.1"/>
    <property type="molecule type" value="Genomic_DNA"/>
</dbReference>
<sequence length="246" mass="27299">MATRKKRASAGPNNSYMISFGDTMTALLAFFIVLNSLASEQTGANLYSGTGSFIQATNSLGVPGIFPSGRSQHSIQLNHSSPHYRVADETDDVKTGHGPDEVADRLHVRDREQDDFERMLNELERLHAASTSEDVAGEVTFDRYQPLPKTSQHLDEGLKQLLVELRPFLNRSGSEAEILVWTPTPSVSAWKRSAQIASEIQAQAVSYLQLNNQMASRLKSSSWQWSSPDLERPVLSIVIRRTGDSR</sequence>
<dbReference type="KEGG" id="tpol:Mal48_20730"/>
<evidence type="ECO:0000313" key="5">
    <source>
        <dbReference type="Proteomes" id="UP000315724"/>
    </source>
</evidence>
<keyword evidence="2" id="KW-0472">Membrane</keyword>
<evidence type="ECO:0000256" key="2">
    <source>
        <dbReference type="ARBA" id="ARBA00023136"/>
    </source>
</evidence>
<gene>
    <name evidence="4" type="ORF">Mal48_20730</name>
</gene>
<dbReference type="Pfam" id="PF13677">
    <property type="entry name" value="MotB_plug"/>
    <property type="match status" value="1"/>
</dbReference>
<comment type="subcellular location">
    <subcellularLocation>
        <location evidence="1">Membrane</location>
    </subcellularLocation>
</comment>
<protein>
    <recommendedName>
        <fullName evidence="3">Motility protein B-like N-terminal domain-containing protein</fullName>
    </recommendedName>
</protein>
<organism evidence="4 5">
    <name type="scientific">Thalassoglobus polymorphus</name>
    <dbReference type="NCBI Taxonomy" id="2527994"/>
    <lineage>
        <taxon>Bacteria</taxon>
        <taxon>Pseudomonadati</taxon>
        <taxon>Planctomycetota</taxon>
        <taxon>Planctomycetia</taxon>
        <taxon>Planctomycetales</taxon>
        <taxon>Planctomycetaceae</taxon>
        <taxon>Thalassoglobus</taxon>
    </lineage>
</organism>
<proteinExistence type="predicted"/>
<dbReference type="OrthoDB" id="251623at2"/>
<dbReference type="AlphaFoldDB" id="A0A517QMG6"/>
<evidence type="ECO:0000313" key="4">
    <source>
        <dbReference type="EMBL" id="QDT32826.1"/>
    </source>
</evidence>
<dbReference type="GO" id="GO:0016020">
    <property type="term" value="C:membrane"/>
    <property type="evidence" value="ECO:0007669"/>
    <property type="project" value="UniProtKB-SubCell"/>
</dbReference>
<evidence type="ECO:0000259" key="3">
    <source>
        <dbReference type="Pfam" id="PF13677"/>
    </source>
</evidence>
<name>A0A517QMG6_9PLAN</name>